<dbReference type="SUPFAM" id="SSF103473">
    <property type="entry name" value="MFS general substrate transporter"/>
    <property type="match status" value="1"/>
</dbReference>
<protein>
    <recommendedName>
        <fullName evidence="7">MFS transporter</fullName>
    </recommendedName>
</protein>
<feature type="transmembrane region" description="Helical" evidence="4">
    <location>
        <begin position="75"/>
        <end position="95"/>
    </location>
</feature>
<keyword evidence="3 4" id="KW-0472">Membrane</keyword>
<dbReference type="AlphaFoldDB" id="A0A2S7K2Q8"/>
<gene>
    <name evidence="5" type="ORF">CW354_14875</name>
</gene>
<evidence type="ECO:0008006" key="7">
    <source>
        <dbReference type="Google" id="ProtNLM"/>
    </source>
</evidence>
<feature type="transmembrane region" description="Helical" evidence="4">
    <location>
        <begin position="237"/>
        <end position="256"/>
    </location>
</feature>
<dbReference type="InterPro" id="IPR036259">
    <property type="entry name" value="MFS_trans_sf"/>
</dbReference>
<evidence type="ECO:0000313" key="5">
    <source>
        <dbReference type="EMBL" id="PQA86771.1"/>
    </source>
</evidence>
<keyword evidence="6" id="KW-1185">Reference proteome</keyword>
<feature type="transmembrane region" description="Helical" evidence="4">
    <location>
        <begin position="263"/>
        <end position="296"/>
    </location>
</feature>
<evidence type="ECO:0000313" key="6">
    <source>
        <dbReference type="Proteomes" id="UP000239504"/>
    </source>
</evidence>
<feature type="transmembrane region" description="Helical" evidence="4">
    <location>
        <begin position="200"/>
        <end position="222"/>
    </location>
</feature>
<evidence type="ECO:0000256" key="1">
    <source>
        <dbReference type="ARBA" id="ARBA00022692"/>
    </source>
</evidence>
<evidence type="ECO:0000256" key="3">
    <source>
        <dbReference type="ARBA" id="ARBA00023136"/>
    </source>
</evidence>
<dbReference type="Pfam" id="PF07690">
    <property type="entry name" value="MFS_1"/>
    <property type="match status" value="1"/>
</dbReference>
<sequence>MAEKLHHRAIAALIALGVLGRLVELVLPVFLESMRLEHGFSNTSLGLIAGAELGGIIVSSIVLMPLARGLSSSKVLIGAILFFAAANLACAFVTAPLTMASLRFLAGLLGEGPLLVIAVALLGKAQGASRLYAVFMAAQMIVGAAALLTLGATDTLIGFPGVALALGAITLACLVAIPFLPAGRAFPEKPKDDAEKINAITWRVLVAMGLFHVAISGAWAFLQQKGVQLGLSSLDSGGLLAVMMGSGILGAALVAGRSTPRSLLLATCVIAALSILGAFMSGGVLLFTVSGVVLMISWNASVPHQIALMGEDLKASRHLGFVPGAQGIGLAAGPAVTGLLSEPGEYTIAVAVILSAMVASLILFYQAYRFRPA</sequence>
<dbReference type="Proteomes" id="UP000239504">
    <property type="component" value="Unassembled WGS sequence"/>
</dbReference>
<comment type="caution">
    <text evidence="5">The sequence shown here is derived from an EMBL/GenBank/DDBJ whole genome shotgun (WGS) entry which is preliminary data.</text>
</comment>
<dbReference type="EMBL" id="PJCH01000011">
    <property type="protein sequence ID" value="PQA86771.1"/>
    <property type="molecule type" value="Genomic_DNA"/>
</dbReference>
<feature type="transmembrane region" description="Helical" evidence="4">
    <location>
        <begin position="131"/>
        <end position="151"/>
    </location>
</feature>
<dbReference type="InterPro" id="IPR011701">
    <property type="entry name" value="MFS"/>
</dbReference>
<proteinExistence type="predicted"/>
<reference evidence="5 6" key="1">
    <citation type="submission" date="2017-12" db="EMBL/GenBank/DDBJ databases">
        <authorList>
            <person name="Hurst M.R.H."/>
        </authorList>
    </citation>
    <scope>NUCLEOTIDE SEQUENCE [LARGE SCALE GENOMIC DNA]</scope>
    <source>
        <strain evidence="5 6">SY-3-19</strain>
    </source>
</reference>
<dbReference type="OrthoDB" id="6262805at2"/>
<dbReference type="Gene3D" id="1.20.1250.20">
    <property type="entry name" value="MFS general substrate transporter like domains"/>
    <property type="match status" value="1"/>
</dbReference>
<evidence type="ECO:0000256" key="2">
    <source>
        <dbReference type="ARBA" id="ARBA00022989"/>
    </source>
</evidence>
<feature type="transmembrane region" description="Helical" evidence="4">
    <location>
        <begin position="346"/>
        <end position="368"/>
    </location>
</feature>
<dbReference type="RefSeq" id="WP_104830888.1">
    <property type="nucleotide sequence ID" value="NZ_PJCH01000011.1"/>
</dbReference>
<keyword evidence="2 4" id="KW-1133">Transmembrane helix</keyword>
<dbReference type="GO" id="GO:0022857">
    <property type="term" value="F:transmembrane transporter activity"/>
    <property type="evidence" value="ECO:0007669"/>
    <property type="project" value="InterPro"/>
</dbReference>
<accession>A0A2S7K2Q8</accession>
<feature type="transmembrane region" description="Helical" evidence="4">
    <location>
        <begin position="12"/>
        <end position="31"/>
    </location>
</feature>
<feature type="transmembrane region" description="Helical" evidence="4">
    <location>
        <begin position="101"/>
        <end position="122"/>
    </location>
</feature>
<feature type="transmembrane region" description="Helical" evidence="4">
    <location>
        <begin position="157"/>
        <end position="180"/>
    </location>
</feature>
<feature type="transmembrane region" description="Helical" evidence="4">
    <location>
        <begin position="43"/>
        <end position="63"/>
    </location>
</feature>
<evidence type="ECO:0000256" key="4">
    <source>
        <dbReference type="SAM" id="Phobius"/>
    </source>
</evidence>
<name>A0A2S7K2Q8_9PROT</name>
<organism evidence="5 6">
    <name type="scientific">Hyphococcus luteus</name>
    <dbReference type="NCBI Taxonomy" id="2058213"/>
    <lineage>
        <taxon>Bacteria</taxon>
        <taxon>Pseudomonadati</taxon>
        <taxon>Pseudomonadota</taxon>
        <taxon>Alphaproteobacteria</taxon>
        <taxon>Parvularculales</taxon>
        <taxon>Parvularculaceae</taxon>
        <taxon>Hyphococcus</taxon>
    </lineage>
</organism>
<keyword evidence="1 4" id="KW-0812">Transmembrane</keyword>